<feature type="transmembrane region" description="Helical" evidence="1">
    <location>
        <begin position="99"/>
        <end position="116"/>
    </location>
</feature>
<protein>
    <recommendedName>
        <fullName evidence="4">Tail-anchored protein insertion receptor WRB</fullName>
    </recommendedName>
</protein>
<evidence type="ECO:0000313" key="3">
    <source>
        <dbReference type="Proteomes" id="UP000019335"/>
    </source>
</evidence>
<accession>W7T5W1</accession>
<feature type="transmembrane region" description="Helical" evidence="1">
    <location>
        <begin position="12"/>
        <end position="30"/>
    </location>
</feature>
<dbReference type="EMBL" id="AZIL01002352">
    <property type="protein sequence ID" value="EWM21897.1"/>
    <property type="molecule type" value="Genomic_DNA"/>
</dbReference>
<keyword evidence="1" id="KW-0812">Transmembrane</keyword>
<reference evidence="2 3" key="1">
    <citation type="journal article" date="2014" name="Mol. Plant">
        <title>Chromosome Scale Genome Assembly and Transcriptome Profiling of Nannochloropsis gaditana in Nitrogen Depletion.</title>
        <authorList>
            <person name="Corteggiani Carpinelli E."/>
            <person name="Telatin A."/>
            <person name="Vitulo N."/>
            <person name="Forcato C."/>
            <person name="D'Angelo M."/>
            <person name="Schiavon R."/>
            <person name="Vezzi A."/>
            <person name="Giacometti G.M."/>
            <person name="Morosinotto T."/>
            <person name="Valle G."/>
        </authorList>
    </citation>
    <scope>NUCLEOTIDE SEQUENCE [LARGE SCALE GENOMIC DNA]</scope>
    <source>
        <strain evidence="2 3">B-31</strain>
    </source>
</reference>
<sequence>MAITLVEPPSPYFLPLLIFIVLFEVALLLGKRQQCKSLTLEIKSLTLRKFELALAMKSLGIPTDFVKKSKLERELIQVEKDLAPRREQVLARAKDYDALASRLQYGVYALLVIVFWRTRLVVMSPAATWPLSSFFGFPRLGLGAVGVSAVISMAKAVIKPFTPLLSSV</sequence>
<keyword evidence="1" id="KW-1133">Transmembrane helix</keyword>
<proteinExistence type="predicted"/>
<organism evidence="2 3">
    <name type="scientific">Nannochloropsis gaditana</name>
    <dbReference type="NCBI Taxonomy" id="72520"/>
    <lineage>
        <taxon>Eukaryota</taxon>
        <taxon>Sar</taxon>
        <taxon>Stramenopiles</taxon>
        <taxon>Ochrophyta</taxon>
        <taxon>Eustigmatophyceae</taxon>
        <taxon>Eustigmatales</taxon>
        <taxon>Monodopsidaceae</taxon>
        <taxon>Nannochloropsis</taxon>
    </lineage>
</organism>
<dbReference type="OrthoDB" id="69461at2759"/>
<keyword evidence="1" id="KW-0472">Membrane</keyword>
<comment type="caution">
    <text evidence="2">The sequence shown here is derived from an EMBL/GenBank/DDBJ whole genome shotgun (WGS) entry which is preliminary data.</text>
</comment>
<feature type="transmembrane region" description="Helical" evidence="1">
    <location>
        <begin position="136"/>
        <end position="158"/>
    </location>
</feature>
<keyword evidence="3" id="KW-1185">Reference proteome</keyword>
<evidence type="ECO:0000313" key="2">
    <source>
        <dbReference type="EMBL" id="EWM21897.1"/>
    </source>
</evidence>
<evidence type="ECO:0000256" key="1">
    <source>
        <dbReference type="SAM" id="Phobius"/>
    </source>
</evidence>
<name>W7T5W1_9STRA</name>
<evidence type="ECO:0008006" key="4">
    <source>
        <dbReference type="Google" id="ProtNLM"/>
    </source>
</evidence>
<gene>
    <name evidence="2" type="ORF">Naga_100231g2</name>
</gene>
<dbReference type="Proteomes" id="UP000019335">
    <property type="component" value="Unassembled WGS sequence"/>
</dbReference>
<dbReference type="AlphaFoldDB" id="W7T5W1"/>